<dbReference type="EMBL" id="JAZAVJ010000252">
    <property type="protein sequence ID" value="KAK7403319.1"/>
    <property type="molecule type" value="Genomic_DNA"/>
</dbReference>
<reference evidence="3 4" key="1">
    <citation type="journal article" date="2025" name="Microbiol. Resour. Announc.">
        <title>Draft genome sequences for Neonectria magnoliae and Neonectria punicea, canker pathogens of Liriodendron tulipifera and Acer saccharum in West Virginia.</title>
        <authorList>
            <person name="Petronek H.M."/>
            <person name="Kasson M.T."/>
            <person name="Metheny A.M."/>
            <person name="Stauder C.M."/>
            <person name="Lovett B."/>
            <person name="Lynch S.C."/>
            <person name="Garnas J.R."/>
            <person name="Kasson L.R."/>
            <person name="Stajich J.E."/>
        </authorList>
    </citation>
    <scope>NUCLEOTIDE SEQUENCE [LARGE SCALE GENOMIC DNA]</scope>
    <source>
        <strain evidence="3 4">NRRL 64653</strain>
    </source>
</reference>
<feature type="coiled-coil region" evidence="1">
    <location>
        <begin position="399"/>
        <end position="436"/>
    </location>
</feature>
<keyword evidence="1" id="KW-0175">Coiled coil</keyword>
<accession>A0ABR1GNB9</accession>
<keyword evidence="4" id="KW-1185">Reference proteome</keyword>
<evidence type="ECO:0000313" key="3">
    <source>
        <dbReference type="EMBL" id="KAK7403319.1"/>
    </source>
</evidence>
<evidence type="ECO:0000256" key="1">
    <source>
        <dbReference type="SAM" id="Coils"/>
    </source>
</evidence>
<name>A0ABR1GNB9_9HYPO</name>
<sequence length="470" mass="52526">MSKLGKAEAQFLTSGGSIEGAFVMLGSQSLIGLGKPASIEKDGMKTMVVAALTTVLHPIDGANLWSVSMRNDKPNKLMQCNIMEGKHPAFFGDKVNSVIGESLMTCTYYRFAVWNHALRAGKTIDESIKAQDSEFQADYTRTETWWRMLDWSGLPLRWARDFLGGNMQYDRIQTATIKISSDIDMWNKLNKKWTVSDVMKAAYGGTFPISQVDTGGITVQAWRLGVLGNIVCPGTNPGRRTFAWLAGLHDEQILKMEQQTQQMLTEQYQPQALQSGISDAVNKAITQLFASDPKKKQLPSRQQAATVLKDWNFQRSCLDWIRSNLVRPFYPQLSSQLRIDAAFKDTSFPDLSNSLNDVLHTTIFSKLTIENGVVDEMATVDDTQAAVKALSDEPSAGQDKLAEEDIAQKQDQLRELNTQLDHQQKLSQELQNLKKMKGDDSYLKEQQEQGQKEISNASDDITQPGGDPWT</sequence>
<comment type="caution">
    <text evidence="3">The sequence shown here is derived from an EMBL/GenBank/DDBJ whole genome shotgun (WGS) entry which is preliminary data.</text>
</comment>
<proteinExistence type="predicted"/>
<feature type="compositionally biased region" description="Basic and acidic residues" evidence="2">
    <location>
        <begin position="436"/>
        <end position="451"/>
    </location>
</feature>
<evidence type="ECO:0008006" key="5">
    <source>
        <dbReference type="Google" id="ProtNLM"/>
    </source>
</evidence>
<gene>
    <name evidence="3" type="ORF">QQX98_010908</name>
</gene>
<feature type="region of interest" description="Disordered" evidence="2">
    <location>
        <begin position="436"/>
        <end position="470"/>
    </location>
</feature>
<evidence type="ECO:0000313" key="4">
    <source>
        <dbReference type="Proteomes" id="UP001498476"/>
    </source>
</evidence>
<evidence type="ECO:0000256" key="2">
    <source>
        <dbReference type="SAM" id="MobiDB-lite"/>
    </source>
</evidence>
<organism evidence="3 4">
    <name type="scientific">Neonectria punicea</name>
    <dbReference type="NCBI Taxonomy" id="979145"/>
    <lineage>
        <taxon>Eukaryota</taxon>
        <taxon>Fungi</taxon>
        <taxon>Dikarya</taxon>
        <taxon>Ascomycota</taxon>
        <taxon>Pezizomycotina</taxon>
        <taxon>Sordariomycetes</taxon>
        <taxon>Hypocreomycetidae</taxon>
        <taxon>Hypocreales</taxon>
        <taxon>Nectriaceae</taxon>
        <taxon>Neonectria</taxon>
    </lineage>
</organism>
<protein>
    <recommendedName>
        <fullName evidence="5">Portal protein</fullName>
    </recommendedName>
</protein>
<dbReference type="Proteomes" id="UP001498476">
    <property type="component" value="Unassembled WGS sequence"/>
</dbReference>
<feature type="compositionally biased region" description="Polar residues" evidence="2">
    <location>
        <begin position="452"/>
        <end position="461"/>
    </location>
</feature>